<dbReference type="Pfam" id="PF13330">
    <property type="entry name" value="Mucin2_WxxW"/>
    <property type="match status" value="1"/>
</dbReference>
<dbReference type="EMBL" id="JAPMOU010000013">
    <property type="protein sequence ID" value="MDE1462678.1"/>
    <property type="molecule type" value="Genomic_DNA"/>
</dbReference>
<keyword evidence="4" id="KW-0325">Glycoprotein</keyword>
<dbReference type="RefSeq" id="WP_274689032.1">
    <property type="nucleotide sequence ID" value="NZ_JAPMOU010000013.1"/>
</dbReference>
<evidence type="ECO:0000256" key="5">
    <source>
        <dbReference type="SAM" id="SignalP"/>
    </source>
</evidence>
<comment type="subcellular location">
    <subcellularLocation>
        <location evidence="1">Secreted</location>
    </subcellularLocation>
</comment>
<protein>
    <recommendedName>
        <fullName evidence="6">WxxW domain-containing protein</fullName>
    </recommendedName>
</protein>
<feature type="chain" id="PRO_5045093436" description="WxxW domain-containing protein" evidence="5">
    <location>
        <begin position="20"/>
        <end position="522"/>
    </location>
</feature>
<evidence type="ECO:0000256" key="1">
    <source>
        <dbReference type="ARBA" id="ARBA00004613"/>
    </source>
</evidence>
<name>A0ABT5U8G8_9GAMM</name>
<keyword evidence="3 5" id="KW-0732">Signal</keyword>
<feature type="signal peptide" evidence="5">
    <location>
        <begin position="1"/>
        <end position="19"/>
    </location>
</feature>
<evidence type="ECO:0000259" key="6">
    <source>
        <dbReference type="Pfam" id="PF13330"/>
    </source>
</evidence>
<gene>
    <name evidence="7" type="ORF">ORQ98_11920</name>
</gene>
<organism evidence="7 8">
    <name type="scientific">Spartinivicinus poritis</name>
    <dbReference type="NCBI Taxonomy" id="2994640"/>
    <lineage>
        <taxon>Bacteria</taxon>
        <taxon>Pseudomonadati</taxon>
        <taxon>Pseudomonadota</taxon>
        <taxon>Gammaproteobacteria</taxon>
        <taxon>Oceanospirillales</taxon>
        <taxon>Zooshikellaceae</taxon>
        <taxon>Spartinivicinus</taxon>
    </lineage>
</organism>
<proteinExistence type="predicted"/>
<reference evidence="7 8" key="1">
    <citation type="submission" date="2022-11" db="EMBL/GenBank/DDBJ databases">
        <title>Spartinivicinus poritis sp. nov., isolated from scleractinian coral Porites lutea.</title>
        <authorList>
            <person name="Zhang G."/>
            <person name="Cai L."/>
            <person name="Wei Q."/>
        </authorList>
    </citation>
    <scope>NUCLEOTIDE SEQUENCE [LARGE SCALE GENOMIC DNA]</scope>
    <source>
        <strain evidence="7 8">A2-2</strain>
    </source>
</reference>
<accession>A0ABT5U8G8</accession>
<evidence type="ECO:0000256" key="4">
    <source>
        <dbReference type="ARBA" id="ARBA00023180"/>
    </source>
</evidence>
<dbReference type="Proteomes" id="UP001528823">
    <property type="component" value="Unassembled WGS sequence"/>
</dbReference>
<keyword evidence="2" id="KW-0964">Secreted</keyword>
<evidence type="ECO:0000256" key="3">
    <source>
        <dbReference type="ARBA" id="ARBA00022729"/>
    </source>
</evidence>
<evidence type="ECO:0000313" key="7">
    <source>
        <dbReference type="EMBL" id="MDE1462678.1"/>
    </source>
</evidence>
<evidence type="ECO:0000313" key="8">
    <source>
        <dbReference type="Proteomes" id="UP001528823"/>
    </source>
</evidence>
<keyword evidence="8" id="KW-1185">Reference proteome</keyword>
<comment type="caution">
    <text evidence="7">The sequence shown here is derived from an EMBL/GenBank/DDBJ whole genome shotgun (WGS) entry which is preliminary data.</text>
</comment>
<feature type="domain" description="WxxW" evidence="6">
    <location>
        <begin position="427"/>
        <end position="500"/>
    </location>
</feature>
<evidence type="ECO:0000256" key="2">
    <source>
        <dbReference type="ARBA" id="ARBA00022525"/>
    </source>
</evidence>
<sequence>MKVKLLLFLLFYIPLSCLSANFSAEIISQFHLITDPNNSKKLFYISRFGGIERIAPSAMANVSNNNLINTNETLPNFYAVTLFGLTQPFTDKEMVGFGGTFSTVENGALVKQLKKEAKQLGYTSIQPARHQFAQLNFIATAFDVINGQLALECKIEKIPVEHSSESHVTMPLCKIKGTDQVYDININLLYSLETQLHERGSTSTKIPFDAITLPGWKPHLQDLLNNGSPWNHLLTGVVDWTISDRPLNIIKLNVDWIKLYNFTFRELKSGMNPLLSREDVRTKMAELLKCNDISQCGIQFADSLTPGKVEELGETLSLQDTLSTALFTETHLTLRRRDPSGTSRNRLSATNSAEEVKTNFIPKVNFYQVLQLQNGKLEMLAPNNNIKQYRTVLDINCIKGSIDGDIDSTNNQSGCTTTADRYADYQWSRWQSKHQANFIGDLEMPAGCANPIRIKARSKTGQPYLSLKERLLLSPRKGLFCWNKHQTDGKCADYEVSWLCEKGSSEPPIIIWPERPPVSFEL</sequence>
<dbReference type="InterPro" id="IPR025155">
    <property type="entry name" value="WxxW_domain"/>
</dbReference>